<protein>
    <submittedName>
        <fullName evidence="3">Predicted protein</fullName>
    </submittedName>
</protein>
<sequence length="237" mass="27561">MSSTLHEVPLLDFGSSPTSPTTTTSILSTKQSLSKKKEIQSKVLQIDQIKKELLEKRYNTRVIIDDSYKIEIKKLIGQLHVLESELSKLRIQEYNEYINGLKLNELSNNNNTNNTNNSNNQLKLNNHLAIAKIDELTYKTFKYEKKQAIKRWNKALNVISAANQFSRAYENARIKKAEEILQNPITSQMKNEILELRKTLVILNNKKQLTEEQEELKAKVVEELKELDKKYHEQFTV</sequence>
<dbReference type="AlphaFoldDB" id="D2VYP6"/>
<keyword evidence="4" id="KW-1185">Reference proteome</keyword>
<dbReference type="RefSeq" id="XP_002670892.1">
    <property type="nucleotide sequence ID" value="XM_002670846.1"/>
</dbReference>
<organism evidence="4">
    <name type="scientific">Naegleria gruberi</name>
    <name type="common">Amoeba</name>
    <dbReference type="NCBI Taxonomy" id="5762"/>
    <lineage>
        <taxon>Eukaryota</taxon>
        <taxon>Discoba</taxon>
        <taxon>Heterolobosea</taxon>
        <taxon>Tetramitia</taxon>
        <taxon>Eutetramitia</taxon>
        <taxon>Vahlkampfiidae</taxon>
        <taxon>Naegleria</taxon>
    </lineage>
</organism>
<evidence type="ECO:0000313" key="3">
    <source>
        <dbReference type="EMBL" id="EFC38148.1"/>
    </source>
</evidence>
<dbReference type="VEuPathDB" id="AmoebaDB:NAEGRDRAFT_74195"/>
<accession>D2VYP6</accession>
<gene>
    <name evidence="3" type="ORF">NAEGRDRAFT_74195</name>
</gene>
<name>D2VYP6_NAEGR</name>
<evidence type="ECO:0000256" key="1">
    <source>
        <dbReference type="SAM" id="Coils"/>
    </source>
</evidence>
<keyword evidence="1" id="KW-0175">Coiled coil</keyword>
<proteinExistence type="predicted"/>
<dbReference type="GeneID" id="8857991"/>
<evidence type="ECO:0000313" key="4">
    <source>
        <dbReference type="Proteomes" id="UP000006671"/>
    </source>
</evidence>
<dbReference type="OMA" id="NDHNEFI"/>
<evidence type="ECO:0000256" key="2">
    <source>
        <dbReference type="SAM" id="MobiDB-lite"/>
    </source>
</evidence>
<dbReference type="Proteomes" id="UP000006671">
    <property type="component" value="Unassembled WGS sequence"/>
</dbReference>
<dbReference type="OrthoDB" id="10332942at2759"/>
<feature type="region of interest" description="Disordered" evidence="2">
    <location>
        <begin position="1"/>
        <end position="26"/>
    </location>
</feature>
<reference evidence="3 4" key="1">
    <citation type="journal article" date="2010" name="Cell">
        <title>The genome of Naegleria gruberi illuminates early eukaryotic versatility.</title>
        <authorList>
            <person name="Fritz-Laylin L.K."/>
            <person name="Prochnik S.E."/>
            <person name="Ginger M.L."/>
            <person name="Dacks J.B."/>
            <person name="Carpenter M.L."/>
            <person name="Field M.C."/>
            <person name="Kuo A."/>
            <person name="Paredez A."/>
            <person name="Chapman J."/>
            <person name="Pham J."/>
            <person name="Shu S."/>
            <person name="Neupane R."/>
            <person name="Cipriano M."/>
            <person name="Mancuso J."/>
            <person name="Tu H."/>
            <person name="Salamov A."/>
            <person name="Lindquist E."/>
            <person name="Shapiro H."/>
            <person name="Lucas S."/>
            <person name="Grigoriev I.V."/>
            <person name="Cande W.Z."/>
            <person name="Fulton C."/>
            <person name="Rokhsar D.S."/>
            <person name="Dawson S.C."/>
        </authorList>
    </citation>
    <scope>NUCLEOTIDE SEQUENCE [LARGE SCALE GENOMIC DNA]</scope>
    <source>
        <strain evidence="3 4">NEG-M</strain>
    </source>
</reference>
<feature type="coiled-coil region" evidence="1">
    <location>
        <begin position="193"/>
        <end position="230"/>
    </location>
</feature>
<dbReference type="InParanoid" id="D2VYP6"/>
<feature type="compositionally biased region" description="Low complexity" evidence="2">
    <location>
        <begin position="15"/>
        <end position="26"/>
    </location>
</feature>
<dbReference type="KEGG" id="ngr:NAEGRDRAFT_74195"/>
<dbReference type="EMBL" id="GG738911">
    <property type="protein sequence ID" value="EFC38148.1"/>
    <property type="molecule type" value="Genomic_DNA"/>
</dbReference>